<evidence type="ECO:0000256" key="6">
    <source>
        <dbReference type="ARBA" id="ARBA00022573"/>
    </source>
</evidence>
<dbReference type="InterPro" id="IPR003200">
    <property type="entry name" value="Nict_dMeBzImd_PRibTrfase"/>
</dbReference>
<accession>A0A140L512</accession>
<keyword evidence="7 11" id="KW-0328">Glycosyltransferase</keyword>
<dbReference type="PANTHER" id="PTHR43463:SF1">
    <property type="entry name" value="NICOTINATE-NUCLEOTIDE--DIMETHYLBENZIMIDAZOLE PHOSPHORIBOSYLTRANSFERASE"/>
    <property type="match status" value="1"/>
</dbReference>
<dbReference type="RefSeq" id="WP_068556222.1">
    <property type="nucleotide sequence ID" value="NZ_LOEE01000032.1"/>
</dbReference>
<dbReference type="Gene3D" id="3.40.50.10210">
    <property type="match status" value="1"/>
</dbReference>
<evidence type="ECO:0000256" key="4">
    <source>
        <dbReference type="ARBA" id="ARBA00011991"/>
    </source>
</evidence>
<sequence>MEKLKQTLEKIGELQQEAMEKTRKRVDCLIKPPGSLGRLEDLAVQLAGITGNPYPTVDNRVIIVMSADHGVYKEGIAPNPQIITAIQTPNFAKGVTGVCAFAKQSGADVVVVDIGVAVDVDHPGVINRKIRYGTGNMAQGPAMMREEAVQSLEIGIEIAEEQIRRGKNLIGTGEMGIGNTTPSAAIVAVMGNYDPREVVGIGAGLPLEKLDHKAQVIRRAIEINQPNPKDGIDVLAKVGGFEIGGMAGTMLAAAAHRVPVVIDGFISTAAALIACAIEPKVKNFLIPSHCSAEKGGKAALDLLGLQPMFDMGLRLGEGSGAALAFHFVEAATYMVKEMITLEESGITL</sequence>
<dbReference type="NCBIfam" id="TIGR03160">
    <property type="entry name" value="cobT_DBIPRT"/>
    <property type="match status" value="1"/>
</dbReference>
<dbReference type="InterPro" id="IPR023195">
    <property type="entry name" value="Nict_dMeBzImd_PRibTrfase_N"/>
</dbReference>
<dbReference type="AlphaFoldDB" id="A0A140L512"/>
<dbReference type="Proteomes" id="UP000070456">
    <property type="component" value="Unassembled WGS sequence"/>
</dbReference>
<dbReference type="HAMAP" id="MF_00230">
    <property type="entry name" value="CobT"/>
    <property type="match status" value="1"/>
</dbReference>
<dbReference type="InterPro" id="IPR036087">
    <property type="entry name" value="Nict_dMeBzImd_PRibTrfase_sf"/>
</dbReference>
<evidence type="ECO:0000256" key="9">
    <source>
        <dbReference type="ARBA" id="ARBA00030686"/>
    </source>
</evidence>
<organism evidence="12 13">
    <name type="scientific">Thermotalea metallivorans</name>
    <dbReference type="NCBI Taxonomy" id="520762"/>
    <lineage>
        <taxon>Bacteria</taxon>
        <taxon>Bacillati</taxon>
        <taxon>Bacillota</taxon>
        <taxon>Clostridia</taxon>
        <taxon>Peptostreptococcales</taxon>
        <taxon>Thermotaleaceae</taxon>
        <taxon>Thermotalea</taxon>
    </lineage>
</organism>
<dbReference type="SUPFAM" id="SSF52733">
    <property type="entry name" value="Nicotinate mononucleotide:5,6-dimethylbenzimidazole phosphoribosyltransferase (CobT)"/>
    <property type="match status" value="1"/>
</dbReference>
<dbReference type="EMBL" id="LOEE01000032">
    <property type="protein sequence ID" value="KXG75637.1"/>
    <property type="molecule type" value="Genomic_DNA"/>
</dbReference>
<dbReference type="FunFam" id="3.40.50.10210:FF:000001">
    <property type="entry name" value="Nicotinate-nucleotide--dimethylbenzimidazole phosphoribosyltransferase"/>
    <property type="match status" value="1"/>
</dbReference>
<keyword evidence="6 11" id="KW-0169">Cobalamin biosynthesis</keyword>
<evidence type="ECO:0000256" key="10">
    <source>
        <dbReference type="ARBA" id="ARBA00047340"/>
    </source>
</evidence>
<dbReference type="PATRIC" id="fig|520762.4.peg.1811"/>
<dbReference type="GO" id="GO:0009236">
    <property type="term" value="P:cobalamin biosynthetic process"/>
    <property type="evidence" value="ECO:0007669"/>
    <property type="project" value="UniProtKB-UniRule"/>
</dbReference>
<feature type="active site" description="Proton acceptor" evidence="11">
    <location>
        <position position="317"/>
    </location>
</feature>
<dbReference type="OrthoDB" id="9781491at2"/>
<dbReference type="UniPathway" id="UPA00061">
    <property type="reaction ID" value="UER00516"/>
</dbReference>
<comment type="catalytic activity">
    <reaction evidence="10 11">
        <text>5,6-dimethylbenzimidazole + nicotinate beta-D-ribonucleotide = alpha-ribazole 5'-phosphate + nicotinate + H(+)</text>
        <dbReference type="Rhea" id="RHEA:11196"/>
        <dbReference type="ChEBI" id="CHEBI:15378"/>
        <dbReference type="ChEBI" id="CHEBI:15890"/>
        <dbReference type="ChEBI" id="CHEBI:32544"/>
        <dbReference type="ChEBI" id="CHEBI:57502"/>
        <dbReference type="ChEBI" id="CHEBI:57918"/>
        <dbReference type="EC" id="2.4.2.21"/>
    </reaction>
</comment>
<comment type="similarity">
    <text evidence="3 11">Belongs to the CobT family.</text>
</comment>
<evidence type="ECO:0000256" key="1">
    <source>
        <dbReference type="ARBA" id="ARBA00002197"/>
    </source>
</evidence>
<comment type="caution">
    <text evidence="12">The sequence shown here is derived from an EMBL/GenBank/DDBJ whole genome shotgun (WGS) entry which is preliminary data.</text>
</comment>
<name>A0A140L512_9FIRM</name>
<gene>
    <name evidence="11 12" type="primary">cobT</name>
    <name evidence="12" type="ORF">AN619_16330</name>
</gene>
<evidence type="ECO:0000256" key="8">
    <source>
        <dbReference type="ARBA" id="ARBA00022679"/>
    </source>
</evidence>
<protein>
    <recommendedName>
        <fullName evidence="5 11">Nicotinate-nucleotide--dimethylbenzimidazole phosphoribosyltransferase</fullName>
        <shortName evidence="11">NN:DBI PRT</shortName>
        <ecNumber evidence="4 11">2.4.2.21</ecNumber>
    </recommendedName>
    <alternativeName>
        <fullName evidence="9 11">N(1)-alpha-phosphoribosyltransferase</fullName>
    </alternativeName>
</protein>
<dbReference type="InterPro" id="IPR017846">
    <property type="entry name" value="Nict_dMeBzImd_PRibTrfase_bact"/>
</dbReference>
<dbReference type="CDD" id="cd02439">
    <property type="entry name" value="DMB-PRT_CobT"/>
    <property type="match status" value="1"/>
</dbReference>
<evidence type="ECO:0000256" key="11">
    <source>
        <dbReference type="HAMAP-Rule" id="MF_00230"/>
    </source>
</evidence>
<evidence type="ECO:0000256" key="2">
    <source>
        <dbReference type="ARBA" id="ARBA00005049"/>
    </source>
</evidence>
<dbReference type="STRING" id="520762.AN619_16330"/>
<dbReference type="GO" id="GO:0008939">
    <property type="term" value="F:nicotinate-nucleotide-dimethylbenzimidazole phosphoribosyltransferase activity"/>
    <property type="evidence" value="ECO:0007669"/>
    <property type="project" value="UniProtKB-UniRule"/>
</dbReference>
<evidence type="ECO:0000256" key="5">
    <source>
        <dbReference type="ARBA" id="ARBA00015486"/>
    </source>
</evidence>
<proteinExistence type="inferred from homology"/>
<evidence type="ECO:0000256" key="3">
    <source>
        <dbReference type="ARBA" id="ARBA00007110"/>
    </source>
</evidence>
<dbReference type="PANTHER" id="PTHR43463">
    <property type="entry name" value="NICOTINATE-NUCLEOTIDE--DIMETHYLBENZIMIDAZOLE PHOSPHORIBOSYLTRANSFERASE"/>
    <property type="match status" value="1"/>
</dbReference>
<evidence type="ECO:0000256" key="7">
    <source>
        <dbReference type="ARBA" id="ARBA00022676"/>
    </source>
</evidence>
<dbReference type="EC" id="2.4.2.21" evidence="4 11"/>
<evidence type="ECO:0000313" key="13">
    <source>
        <dbReference type="Proteomes" id="UP000070456"/>
    </source>
</evidence>
<comment type="function">
    <text evidence="1 11">Catalyzes the synthesis of alpha-ribazole-5'-phosphate from nicotinate mononucleotide (NAMN) and 5,6-dimethylbenzimidazole (DMB).</text>
</comment>
<dbReference type="Pfam" id="PF02277">
    <property type="entry name" value="DBI_PRT"/>
    <property type="match status" value="1"/>
</dbReference>
<comment type="pathway">
    <text evidence="2 11">Nucleoside biosynthesis; alpha-ribazole biosynthesis; alpha-ribazole from 5,6-dimethylbenzimidazole: step 1/2.</text>
</comment>
<dbReference type="NCBIfam" id="NF000996">
    <property type="entry name" value="PRK00105.1"/>
    <property type="match status" value="1"/>
</dbReference>
<dbReference type="Gene3D" id="1.10.1610.10">
    <property type="match status" value="1"/>
</dbReference>
<reference evidence="12 13" key="1">
    <citation type="submission" date="2015-12" db="EMBL/GenBank/DDBJ databases">
        <title>Draft genome sequence of the thermoanaerobe Thermotalea metallivorans, an isolate from the runoff channel of the Great Artesian Basin, Australia.</title>
        <authorList>
            <person name="Patel B.K."/>
        </authorList>
    </citation>
    <scope>NUCLEOTIDE SEQUENCE [LARGE SCALE GENOMIC DNA]</scope>
    <source>
        <strain evidence="12 13">B2-1</strain>
    </source>
</reference>
<evidence type="ECO:0000313" key="12">
    <source>
        <dbReference type="EMBL" id="KXG75637.1"/>
    </source>
</evidence>
<keyword evidence="8 11" id="KW-0808">Transferase</keyword>
<keyword evidence="13" id="KW-1185">Reference proteome</keyword>